<feature type="coiled-coil region" evidence="1">
    <location>
        <begin position="120"/>
        <end position="154"/>
    </location>
</feature>
<accession>A0A369C8M3</accession>
<evidence type="ECO:0000313" key="3">
    <source>
        <dbReference type="Proteomes" id="UP000252707"/>
    </source>
</evidence>
<dbReference type="RefSeq" id="WP_114279965.1">
    <property type="nucleotide sequence ID" value="NZ_QPJY01000005.1"/>
</dbReference>
<name>A0A369C8M3_9GAMM</name>
<comment type="caution">
    <text evidence="2">The sequence shown here is derived from an EMBL/GenBank/DDBJ whole genome shotgun (WGS) entry which is preliminary data.</text>
</comment>
<proteinExistence type="predicted"/>
<gene>
    <name evidence="2" type="ORF">DFQ59_105204</name>
</gene>
<dbReference type="AlphaFoldDB" id="A0A369C8M3"/>
<keyword evidence="3" id="KW-1185">Reference proteome</keyword>
<evidence type="ECO:0008006" key="4">
    <source>
        <dbReference type="Google" id="ProtNLM"/>
    </source>
</evidence>
<dbReference type="Proteomes" id="UP000252707">
    <property type="component" value="Unassembled WGS sequence"/>
</dbReference>
<reference evidence="2 3" key="1">
    <citation type="submission" date="2018-07" db="EMBL/GenBank/DDBJ databases">
        <title>Genomic Encyclopedia of Type Strains, Phase IV (KMG-IV): sequencing the most valuable type-strain genomes for metagenomic binning, comparative biology and taxonomic classification.</title>
        <authorList>
            <person name="Goeker M."/>
        </authorList>
    </citation>
    <scope>NUCLEOTIDE SEQUENCE [LARGE SCALE GENOMIC DNA]</scope>
    <source>
        <strain evidence="2 3">DSM 26407</strain>
    </source>
</reference>
<evidence type="ECO:0000256" key="1">
    <source>
        <dbReference type="SAM" id="Coils"/>
    </source>
</evidence>
<sequence length="170" mass="18721">MRFEALVIPVLLLLLQGCAGLQELAPTLVDGGEGSSLRLQDTWIAPGQLTDYMAEVERRGQPDPAQLRRLEAESERSAAARIKRAWLLSRPGATPAALARAQEQLKGLDGVLKNAGTRQLVRLLERNIRLEQALAEERRKSAELSQKIEQIKSLELELQQRGRSAPAGTP</sequence>
<protein>
    <recommendedName>
        <fullName evidence="4">YfhG lipoprotein</fullName>
    </recommendedName>
</protein>
<evidence type="ECO:0000313" key="2">
    <source>
        <dbReference type="EMBL" id="RCX30370.1"/>
    </source>
</evidence>
<dbReference type="EMBL" id="QPJY01000005">
    <property type="protein sequence ID" value="RCX30370.1"/>
    <property type="molecule type" value="Genomic_DNA"/>
</dbReference>
<keyword evidence="1" id="KW-0175">Coiled coil</keyword>
<dbReference type="PROSITE" id="PS51257">
    <property type="entry name" value="PROKAR_LIPOPROTEIN"/>
    <property type="match status" value="1"/>
</dbReference>
<organism evidence="2 3">
    <name type="scientific">Thioalbus denitrificans</name>
    <dbReference type="NCBI Taxonomy" id="547122"/>
    <lineage>
        <taxon>Bacteria</taxon>
        <taxon>Pseudomonadati</taxon>
        <taxon>Pseudomonadota</taxon>
        <taxon>Gammaproteobacteria</taxon>
        <taxon>Chromatiales</taxon>
        <taxon>Ectothiorhodospiraceae</taxon>
        <taxon>Thioalbus</taxon>
    </lineage>
</organism>